<accession>A0AA88A3P4</accession>
<evidence type="ECO:0000313" key="3">
    <source>
        <dbReference type="Proteomes" id="UP001187192"/>
    </source>
</evidence>
<keyword evidence="3" id="KW-1185">Reference proteome</keyword>
<sequence>MQDLPTKQLPAKQQLKPDQQNSDQHKNLRPEGKPPPLLQTNTENRQKEKVKPLQPPAKPHPSTLEQPSVRLDHRGKKANNKEEKSAVHEGHTPPTTGNADPRTNPTPLPPPCSPTLMVSTSPRDGRTRN</sequence>
<protein>
    <submittedName>
        <fullName evidence="2">Uncharacterized protein</fullName>
    </submittedName>
</protein>
<reference evidence="2" key="1">
    <citation type="submission" date="2023-07" db="EMBL/GenBank/DDBJ databases">
        <title>draft genome sequence of fig (Ficus carica).</title>
        <authorList>
            <person name="Takahashi T."/>
            <person name="Nishimura K."/>
        </authorList>
    </citation>
    <scope>NUCLEOTIDE SEQUENCE</scope>
</reference>
<feature type="non-terminal residue" evidence="2">
    <location>
        <position position="129"/>
    </location>
</feature>
<dbReference type="Proteomes" id="UP001187192">
    <property type="component" value="Unassembled WGS sequence"/>
</dbReference>
<feature type="compositionally biased region" description="Basic and acidic residues" evidence="1">
    <location>
        <begin position="23"/>
        <end position="32"/>
    </location>
</feature>
<organism evidence="2 3">
    <name type="scientific">Ficus carica</name>
    <name type="common">Common fig</name>
    <dbReference type="NCBI Taxonomy" id="3494"/>
    <lineage>
        <taxon>Eukaryota</taxon>
        <taxon>Viridiplantae</taxon>
        <taxon>Streptophyta</taxon>
        <taxon>Embryophyta</taxon>
        <taxon>Tracheophyta</taxon>
        <taxon>Spermatophyta</taxon>
        <taxon>Magnoliopsida</taxon>
        <taxon>eudicotyledons</taxon>
        <taxon>Gunneridae</taxon>
        <taxon>Pentapetalae</taxon>
        <taxon>rosids</taxon>
        <taxon>fabids</taxon>
        <taxon>Rosales</taxon>
        <taxon>Moraceae</taxon>
        <taxon>Ficeae</taxon>
        <taxon>Ficus</taxon>
    </lineage>
</organism>
<comment type="caution">
    <text evidence="2">The sequence shown here is derived from an EMBL/GenBank/DDBJ whole genome shotgun (WGS) entry which is preliminary data.</text>
</comment>
<feature type="compositionally biased region" description="Pro residues" evidence="1">
    <location>
        <begin position="104"/>
        <end position="113"/>
    </location>
</feature>
<dbReference type="EMBL" id="BTGU01000018">
    <property type="protein sequence ID" value="GMN44355.1"/>
    <property type="molecule type" value="Genomic_DNA"/>
</dbReference>
<dbReference type="AlphaFoldDB" id="A0AA88A3P4"/>
<name>A0AA88A3P4_FICCA</name>
<feature type="compositionally biased region" description="Basic and acidic residues" evidence="1">
    <location>
        <begin position="79"/>
        <end position="91"/>
    </location>
</feature>
<evidence type="ECO:0000313" key="2">
    <source>
        <dbReference type="EMBL" id="GMN44355.1"/>
    </source>
</evidence>
<proteinExistence type="predicted"/>
<evidence type="ECO:0000256" key="1">
    <source>
        <dbReference type="SAM" id="MobiDB-lite"/>
    </source>
</evidence>
<gene>
    <name evidence="2" type="ORF">TIFTF001_013546</name>
</gene>
<feature type="region of interest" description="Disordered" evidence="1">
    <location>
        <begin position="1"/>
        <end position="129"/>
    </location>
</feature>